<name>A0A914P8Y7_9BILA</name>
<dbReference type="Proteomes" id="UP000887578">
    <property type="component" value="Unplaced"/>
</dbReference>
<accession>A0A914P8Y7</accession>
<protein>
    <submittedName>
        <fullName evidence="2">Uncharacterized protein</fullName>
    </submittedName>
</protein>
<proteinExistence type="predicted"/>
<evidence type="ECO:0000313" key="2">
    <source>
        <dbReference type="WBParaSite" id="PDA_v2.g14509.t1"/>
    </source>
</evidence>
<dbReference type="WBParaSite" id="PDA_v2.g14509.t1">
    <property type="protein sequence ID" value="PDA_v2.g14509.t1"/>
    <property type="gene ID" value="PDA_v2.g14509"/>
</dbReference>
<keyword evidence="1" id="KW-1185">Reference proteome</keyword>
<reference evidence="2" key="1">
    <citation type="submission" date="2022-11" db="UniProtKB">
        <authorList>
            <consortium name="WormBaseParasite"/>
        </authorList>
    </citation>
    <scope>IDENTIFICATION</scope>
</reference>
<sequence>MATTDDHKTLKEICAKYLKCPKRIVYILTHREIYSDRDVFRNAWRESNYHEYDCWMKKNEIWESGKNEEWHQQLIMGDAFEEYGVEGHRVEMLNDFITTCRRKKNGIDLGNMRKQTKTIEGKLCYF</sequence>
<organism evidence="1 2">
    <name type="scientific">Panagrolaimus davidi</name>
    <dbReference type="NCBI Taxonomy" id="227884"/>
    <lineage>
        <taxon>Eukaryota</taxon>
        <taxon>Metazoa</taxon>
        <taxon>Ecdysozoa</taxon>
        <taxon>Nematoda</taxon>
        <taxon>Chromadorea</taxon>
        <taxon>Rhabditida</taxon>
        <taxon>Tylenchina</taxon>
        <taxon>Panagrolaimomorpha</taxon>
        <taxon>Panagrolaimoidea</taxon>
        <taxon>Panagrolaimidae</taxon>
        <taxon>Panagrolaimus</taxon>
    </lineage>
</organism>
<dbReference type="AlphaFoldDB" id="A0A914P8Y7"/>
<evidence type="ECO:0000313" key="1">
    <source>
        <dbReference type="Proteomes" id="UP000887578"/>
    </source>
</evidence>